<dbReference type="PANTHER" id="PTHR43479">
    <property type="entry name" value="ACREF/ENVCD OPERON REPRESSOR-RELATED"/>
    <property type="match status" value="1"/>
</dbReference>
<proteinExistence type="predicted"/>
<organism evidence="4 5">
    <name type="scientific">Candidatus Alloenteromonas pullistercoris</name>
    <dbReference type="NCBI Taxonomy" id="2840785"/>
    <lineage>
        <taxon>Bacteria</taxon>
        <taxon>Bacillati</taxon>
        <taxon>Bacillota</taxon>
        <taxon>Bacillota incertae sedis</taxon>
        <taxon>Candidatus Alloenteromonas</taxon>
    </lineage>
</organism>
<name>A0A9D9DGC7_9FIRM</name>
<sequence>MDNRRARTKQRIFNAYRSLLIEVGYENIAIEDILEKAPCARSTFYSHFRSADDILIEFCDRQFDHIFASEHEKEIDHDYSPYNGTFAPNQDMAHIFYHAQADQSLLRNVFNSPGSNIISKRIRERLTPFFDKLSRTEEYSIESVPPRIISIMMTESFVALIRHWLDMGCISKPEHVAHFFIKTFRSVN</sequence>
<reference evidence="4" key="1">
    <citation type="submission" date="2020-10" db="EMBL/GenBank/DDBJ databases">
        <authorList>
            <person name="Gilroy R."/>
        </authorList>
    </citation>
    <scope>NUCLEOTIDE SEQUENCE</scope>
    <source>
        <strain evidence="4">17113</strain>
    </source>
</reference>
<dbReference type="InterPro" id="IPR050624">
    <property type="entry name" value="HTH-type_Tx_Regulator"/>
</dbReference>
<dbReference type="PROSITE" id="PS50977">
    <property type="entry name" value="HTH_TETR_2"/>
    <property type="match status" value="1"/>
</dbReference>
<dbReference type="InterPro" id="IPR001647">
    <property type="entry name" value="HTH_TetR"/>
</dbReference>
<evidence type="ECO:0000313" key="4">
    <source>
        <dbReference type="EMBL" id="MBO8425896.1"/>
    </source>
</evidence>
<dbReference type="Pfam" id="PF14278">
    <property type="entry name" value="TetR_C_8"/>
    <property type="match status" value="1"/>
</dbReference>
<evidence type="ECO:0000256" key="1">
    <source>
        <dbReference type="ARBA" id="ARBA00023125"/>
    </source>
</evidence>
<dbReference type="EMBL" id="JADINA010000008">
    <property type="protein sequence ID" value="MBO8425896.1"/>
    <property type="molecule type" value="Genomic_DNA"/>
</dbReference>
<gene>
    <name evidence="4" type="ORF">IAC61_01065</name>
</gene>
<dbReference type="InterPro" id="IPR039532">
    <property type="entry name" value="TetR_C_Firmicutes"/>
</dbReference>
<accession>A0A9D9DGC7</accession>
<feature type="domain" description="HTH tetR-type" evidence="3">
    <location>
        <begin position="6"/>
        <end position="66"/>
    </location>
</feature>
<dbReference type="Gene3D" id="1.10.357.10">
    <property type="entry name" value="Tetracycline Repressor, domain 2"/>
    <property type="match status" value="1"/>
</dbReference>
<feature type="DNA-binding region" description="H-T-H motif" evidence="2">
    <location>
        <begin position="29"/>
        <end position="48"/>
    </location>
</feature>
<evidence type="ECO:0000313" key="5">
    <source>
        <dbReference type="Proteomes" id="UP000823634"/>
    </source>
</evidence>
<dbReference type="GO" id="GO:0003677">
    <property type="term" value="F:DNA binding"/>
    <property type="evidence" value="ECO:0007669"/>
    <property type="project" value="UniProtKB-UniRule"/>
</dbReference>
<dbReference type="AlphaFoldDB" id="A0A9D9DGC7"/>
<dbReference type="InterPro" id="IPR009057">
    <property type="entry name" value="Homeodomain-like_sf"/>
</dbReference>
<dbReference type="Proteomes" id="UP000823634">
    <property type="component" value="Unassembled WGS sequence"/>
</dbReference>
<evidence type="ECO:0000259" key="3">
    <source>
        <dbReference type="PROSITE" id="PS50977"/>
    </source>
</evidence>
<dbReference type="Pfam" id="PF00440">
    <property type="entry name" value="TetR_N"/>
    <property type="match status" value="1"/>
</dbReference>
<keyword evidence="1 2" id="KW-0238">DNA-binding</keyword>
<comment type="caution">
    <text evidence="4">The sequence shown here is derived from an EMBL/GenBank/DDBJ whole genome shotgun (WGS) entry which is preliminary data.</text>
</comment>
<evidence type="ECO:0000256" key="2">
    <source>
        <dbReference type="PROSITE-ProRule" id="PRU00335"/>
    </source>
</evidence>
<dbReference type="PANTHER" id="PTHR43479:SF11">
    <property type="entry name" value="ACREF_ENVCD OPERON REPRESSOR-RELATED"/>
    <property type="match status" value="1"/>
</dbReference>
<protein>
    <submittedName>
        <fullName evidence="4">TetR/AcrR family transcriptional regulator</fullName>
    </submittedName>
</protein>
<dbReference type="SUPFAM" id="SSF46689">
    <property type="entry name" value="Homeodomain-like"/>
    <property type="match status" value="1"/>
</dbReference>
<reference evidence="4" key="2">
    <citation type="journal article" date="2021" name="PeerJ">
        <title>Extensive microbial diversity within the chicken gut microbiome revealed by metagenomics and culture.</title>
        <authorList>
            <person name="Gilroy R."/>
            <person name="Ravi A."/>
            <person name="Getino M."/>
            <person name="Pursley I."/>
            <person name="Horton D.L."/>
            <person name="Alikhan N.F."/>
            <person name="Baker D."/>
            <person name="Gharbi K."/>
            <person name="Hall N."/>
            <person name="Watson M."/>
            <person name="Adriaenssens E.M."/>
            <person name="Foster-Nyarko E."/>
            <person name="Jarju S."/>
            <person name="Secka A."/>
            <person name="Antonio M."/>
            <person name="Oren A."/>
            <person name="Chaudhuri R.R."/>
            <person name="La Ragione R."/>
            <person name="Hildebrand F."/>
            <person name="Pallen M.J."/>
        </authorList>
    </citation>
    <scope>NUCLEOTIDE SEQUENCE</scope>
    <source>
        <strain evidence="4">17113</strain>
    </source>
</reference>